<evidence type="ECO:0000256" key="4">
    <source>
        <dbReference type="ARBA" id="ARBA00022701"/>
    </source>
</evidence>
<evidence type="ECO:0000313" key="8">
    <source>
        <dbReference type="EMBL" id="KRX11182.1"/>
    </source>
</evidence>
<dbReference type="OMA" id="CEKKERQ"/>
<dbReference type="Proteomes" id="UP000054937">
    <property type="component" value="Unassembled WGS sequence"/>
</dbReference>
<feature type="coiled-coil region" evidence="7">
    <location>
        <begin position="88"/>
        <end position="206"/>
    </location>
</feature>
<dbReference type="GO" id="GO:0005874">
    <property type="term" value="C:microtubule"/>
    <property type="evidence" value="ECO:0007669"/>
    <property type="project" value="UniProtKB-KW"/>
</dbReference>
<dbReference type="PANTHER" id="PTHR37027:SF2">
    <property type="entry name" value="CHROMOSOME UNDETERMINED SCAFFOLD_148, WHOLE GENOME SHOTGUN SEQUENCE"/>
    <property type="match status" value="1"/>
</dbReference>
<organism evidence="8 9">
    <name type="scientific">Pseudocohnilembus persalinus</name>
    <name type="common">Ciliate</name>
    <dbReference type="NCBI Taxonomy" id="266149"/>
    <lineage>
        <taxon>Eukaryota</taxon>
        <taxon>Sar</taxon>
        <taxon>Alveolata</taxon>
        <taxon>Ciliophora</taxon>
        <taxon>Intramacronucleata</taxon>
        <taxon>Oligohymenophorea</taxon>
        <taxon>Scuticociliatia</taxon>
        <taxon>Philasterida</taxon>
        <taxon>Pseudocohnilembidae</taxon>
        <taxon>Pseudocohnilembus</taxon>
    </lineage>
</organism>
<dbReference type="GO" id="GO:0005200">
    <property type="term" value="F:structural constituent of cytoskeleton"/>
    <property type="evidence" value="ECO:0007669"/>
    <property type="project" value="InterPro"/>
</dbReference>
<dbReference type="AlphaFoldDB" id="A0A0V0R9P7"/>
<dbReference type="PANTHER" id="PTHR37027">
    <property type="entry name" value="KDE4"/>
    <property type="match status" value="1"/>
</dbReference>
<sequence>MLKIFLFFQSACSPTQQKIVELSNKWNNVSNSIDKERFNKRLQVEQKLKILSDNLLQVKPEEEEKFQGKKTSESNILININEKFDNISQTLSRNNRQYVEDINTLQNQVNTQQNDVESLIAVETQNRLNGAEKLQQIIQADLEEFSIQFQEERRARDETQNKIMRMVEDVNITLQQELRCEKKERQKAHEAMIQLLEETCEKLDTQFQL</sequence>
<keyword evidence="6" id="KW-0206">Cytoskeleton</keyword>
<evidence type="ECO:0000256" key="6">
    <source>
        <dbReference type="ARBA" id="ARBA00023212"/>
    </source>
</evidence>
<dbReference type="InterPro" id="IPR008374">
    <property type="entry name" value="SF_assemblin/giardin_b"/>
</dbReference>
<dbReference type="InParanoid" id="A0A0V0R9P7"/>
<evidence type="ECO:0000256" key="1">
    <source>
        <dbReference type="ARBA" id="ARBA00004245"/>
    </source>
</evidence>
<evidence type="ECO:0000256" key="5">
    <source>
        <dbReference type="ARBA" id="ARBA00023054"/>
    </source>
</evidence>
<reference evidence="8 9" key="1">
    <citation type="journal article" date="2015" name="Sci. Rep.">
        <title>Genome of the facultative scuticociliatosis pathogen Pseudocohnilembus persalinus provides insight into its virulence through horizontal gene transfer.</title>
        <authorList>
            <person name="Xiong J."/>
            <person name="Wang G."/>
            <person name="Cheng J."/>
            <person name="Tian M."/>
            <person name="Pan X."/>
            <person name="Warren A."/>
            <person name="Jiang C."/>
            <person name="Yuan D."/>
            <person name="Miao W."/>
        </authorList>
    </citation>
    <scope>NUCLEOTIDE SEQUENCE [LARGE SCALE GENOMIC DNA]</scope>
    <source>
        <strain evidence="8">36N120E</strain>
    </source>
</reference>
<keyword evidence="5 7" id="KW-0175">Coiled coil</keyword>
<accession>A0A0V0R9P7</accession>
<dbReference type="EMBL" id="LDAU01000005">
    <property type="protein sequence ID" value="KRX11182.1"/>
    <property type="molecule type" value="Genomic_DNA"/>
</dbReference>
<evidence type="ECO:0000256" key="2">
    <source>
        <dbReference type="ARBA" id="ARBA00005678"/>
    </source>
</evidence>
<keyword evidence="4" id="KW-0493">Microtubule</keyword>
<proteinExistence type="inferred from homology"/>
<gene>
    <name evidence="8" type="ORF">PPERSA_10114</name>
</gene>
<dbReference type="Pfam" id="PF06705">
    <property type="entry name" value="SF-assemblin"/>
    <property type="match status" value="1"/>
</dbReference>
<evidence type="ECO:0000256" key="3">
    <source>
        <dbReference type="ARBA" id="ARBA00022490"/>
    </source>
</evidence>
<comment type="caution">
    <text evidence="8">The sequence shown here is derived from an EMBL/GenBank/DDBJ whole genome shotgun (WGS) entry which is preliminary data.</text>
</comment>
<comment type="subcellular location">
    <subcellularLocation>
        <location evidence="1">Cytoplasm</location>
        <location evidence="1">Cytoskeleton</location>
    </subcellularLocation>
</comment>
<evidence type="ECO:0000256" key="7">
    <source>
        <dbReference type="SAM" id="Coils"/>
    </source>
</evidence>
<protein>
    <submittedName>
        <fullName evidence="8">Uncharacterized protein</fullName>
    </submittedName>
</protein>
<keyword evidence="3" id="KW-0963">Cytoplasm</keyword>
<keyword evidence="9" id="KW-1185">Reference proteome</keyword>
<dbReference type="InterPro" id="IPR038835">
    <property type="entry name" value="Giardin_beta-like"/>
</dbReference>
<comment type="similarity">
    <text evidence="2">Belongs to the SF-assemblin family.</text>
</comment>
<evidence type="ECO:0000313" key="9">
    <source>
        <dbReference type="Proteomes" id="UP000054937"/>
    </source>
</evidence>
<name>A0A0V0R9P7_PSEPJ</name>